<organism evidence="1 2">
    <name type="scientific">Sphingomonas telluris</name>
    <dbReference type="NCBI Taxonomy" id="2907998"/>
    <lineage>
        <taxon>Bacteria</taxon>
        <taxon>Pseudomonadati</taxon>
        <taxon>Pseudomonadota</taxon>
        <taxon>Alphaproteobacteria</taxon>
        <taxon>Sphingomonadales</taxon>
        <taxon>Sphingomonadaceae</taxon>
        <taxon>Sphingomonas</taxon>
    </lineage>
</organism>
<dbReference type="Pfam" id="PF01263">
    <property type="entry name" value="Aldose_epim"/>
    <property type="match status" value="1"/>
</dbReference>
<evidence type="ECO:0000313" key="1">
    <source>
        <dbReference type="EMBL" id="MCH8616543.1"/>
    </source>
</evidence>
<protein>
    <submittedName>
        <fullName evidence="1">Aldose 1-epimerase</fullName>
    </submittedName>
</protein>
<dbReference type="InterPro" id="IPR014718">
    <property type="entry name" value="GH-type_carb-bd"/>
</dbReference>
<proteinExistence type="predicted"/>
<dbReference type="EMBL" id="JAKZHW010000001">
    <property type="protein sequence ID" value="MCH8616543.1"/>
    <property type="molecule type" value="Genomic_DNA"/>
</dbReference>
<dbReference type="SUPFAM" id="SSF74650">
    <property type="entry name" value="Galactose mutarotase-like"/>
    <property type="match status" value="1"/>
</dbReference>
<accession>A0ABS9VNI8</accession>
<name>A0ABS9VNI8_9SPHN</name>
<dbReference type="InterPro" id="IPR011013">
    <property type="entry name" value="Gal_mutarotase_sf_dom"/>
</dbReference>
<evidence type="ECO:0000313" key="2">
    <source>
        <dbReference type="Proteomes" id="UP001203058"/>
    </source>
</evidence>
<dbReference type="InterPro" id="IPR008183">
    <property type="entry name" value="Aldose_1/G6P_1-epimerase"/>
</dbReference>
<dbReference type="Gene3D" id="2.70.98.10">
    <property type="match status" value="1"/>
</dbReference>
<gene>
    <name evidence="1" type="ORF">LZ016_10585</name>
</gene>
<sequence length="295" mass="32431">MSSDLLILNSTDLELGLSPSIGGAISHFRYKGPSGQTPILREGHSQLENVLEAGSFPLVPFVNRIRGGTFSFRGQQVTLSPNMAGDPSPLHGDGWLNPWSVDRADEGSATLSYRHEPAEWPWAYEATQEFRLDGPVLDARLTCRNVSDRPMPCGLGHHPYFFCTSQTRLLTQASHVWTIDERVLPVAQVPATGRYDLTDRLICGQDLDNGWGGWCGEALITDPSWPFEVQMSSPQARFFQVYSPPTGGIFVAEPVSHANAALNAPEGDWAMLGLRILEPGEAMELDMRLEIRATA</sequence>
<keyword evidence="2" id="KW-1185">Reference proteome</keyword>
<comment type="caution">
    <text evidence="1">The sequence shown here is derived from an EMBL/GenBank/DDBJ whole genome shotgun (WGS) entry which is preliminary data.</text>
</comment>
<dbReference type="CDD" id="cd09021">
    <property type="entry name" value="Aldose_epim_Ec_YphB"/>
    <property type="match status" value="1"/>
</dbReference>
<dbReference type="Proteomes" id="UP001203058">
    <property type="component" value="Unassembled WGS sequence"/>
</dbReference>
<reference evidence="1 2" key="1">
    <citation type="submission" date="2022-03" db="EMBL/GenBank/DDBJ databases">
        <authorList>
            <person name="Jo J.-H."/>
            <person name="Im W.-T."/>
        </authorList>
    </citation>
    <scope>NUCLEOTIDE SEQUENCE [LARGE SCALE GENOMIC DNA]</scope>
    <source>
        <strain evidence="1 2">SM33</strain>
    </source>
</reference>
<dbReference type="RefSeq" id="WP_241447338.1">
    <property type="nucleotide sequence ID" value="NZ_JAKZHW010000001.1"/>
</dbReference>